<proteinExistence type="predicted"/>
<reference evidence="1" key="1">
    <citation type="submission" date="2021-02" db="EMBL/GenBank/DDBJ databases">
        <title>Salinimicrobium sp. nov. isolated from seawater in Tongyeong, Republic of Korea.</title>
        <authorList>
            <person name="Lee S.-J."/>
        </authorList>
    </citation>
    <scope>NUCLEOTIDE SEQUENCE</scope>
    <source>
        <strain evidence="1">HN-2-9-2</strain>
    </source>
</reference>
<accession>A0ABY6NPR3</accession>
<dbReference type="Proteomes" id="UP001163981">
    <property type="component" value="Chromosome"/>
</dbReference>
<keyword evidence="2" id="KW-1185">Reference proteome</keyword>
<sequence length="160" mass="19327">MYKILPIISIFFFSHLSYSQKDIYFLISENDTLIHEQISDNANSYTGYRIFFDKKVRVKKNNTPRPKTRSTEIIEVWEEDPKYDYYVFENPSVHFSFIKELDKLVDKNELKDLNIITDRRDFLKISDSVSFDGLGHTYYFLEERKDGKYLMRRVYPVIFE</sequence>
<organism evidence="1 2">
    <name type="scientific">Salinimicrobium tongyeongense</name>
    <dbReference type="NCBI Taxonomy" id="2809707"/>
    <lineage>
        <taxon>Bacteria</taxon>
        <taxon>Pseudomonadati</taxon>
        <taxon>Bacteroidota</taxon>
        <taxon>Flavobacteriia</taxon>
        <taxon>Flavobacteriales</taxon>
        <taxon>Flavobacteriaceae</taxon>
        <taxon>Salinimicrobium</taxon>
    </lineage>
</organism>
<gene>
    <name evidence="1" type="ORF">JRG66_12995</name>
</gene>
<evidence type="ECO:0000313" key="1">
    <source>
        <dbReference type="EMBL" id="UZH54872.1"/>
    </source>
</evidence>
<evidence type="ECO:0000313" key="2">
    <source>
        <dbReference type="Proteomes" id="UP001163981"/>
    </source>
</evidence>
<name>A0ABY6NPR3_9FLAO</name>
<protein>
    <submittedName>
        <fullName evidence="1">Uncharacterized protein</fullName>
    </submittedName>
</protein>
<dbReference type="EMBL" id="CP069620">
    <property type="protein sequence ID" value="UZH54872.1"/>
    <property type="molecule type" value="Genomic_DNA"/>
</dbReference>
<dbReference type="RefSeq" id="WP_265163212.1">
    <property type="nucleotide sequence ID" value="NZ_CP069620.1"/>
</dbReference>